<feature type="domain" description="Radical SAM core" evidence="1">
    <location>
        <begin position="255"/>
        <end position="501"/>
    </location>
</feature>
<sequence length="623" mass="71073">MRKLALTDEILLNIEKPARYTGGEVNSVMKDTEKVDIRFAMCFPDVYEIGMSHLGIQILYDMFNRREDVWCERVYSPWVDLHKIMKEQQIPLFALESQEPVRKFDFLGITLQYEMCYTNVLQILDLSQIPLHSADRTWEDPIVIGGGPCAYNPEPLAEFFDLFYIGEGETVYDQLLDTYKRCRREGNSRLQFLECAAGIEGIYVPGLYEPSYHEDGTLADFRPLSPHAPAKVKKQAVMAMDEAVYPMNPVVPFIKATQDRVVLEIMRGCIRGCRFCQAGMIYRPTRERSAETLKQYARTMLDNTGHEEICLSSLSSSDYSGLQELVTFLIEEYQGRGINISLPSLRIDAFSLDAMQKVQDIRKSSLTFAPEAGSQRMRNVINKGLTEEDILEGAGQAFAGGWSKVKLYFMLGLPTETEEDMQEIAVLADKVARTYYEIPKEQRHGKCQITASTSFFVPKPFTPFQWASMCPAEEYVRRAAVVKHAFAGQLNRKSLKYNWHDAEVTILEGVFARGDRRVGPVLEEAYRLGCLFDSWTETFHNEPWMQAFENTGVDPDFYTLRSRSEEELFPWDFIEIGVSRTFLRREWELAMKETVTPNCRQQCSGCGASGFGGGVCHEGKSEV</sequence>
<protein>
    <submittedName>
        <fullName evidence="2">TIGR03960 family B12-binding radical SAM protein</fullName>
    </submittedName>
</protein>
<dbReference type="Pfam" id="PF04055">
    <property type="entry name" value="Radical_SAM"/>
    <property type="match status" value="1"/>
</dbReference>
<dbReference type="InterPro" id="IPR023404">
    <property type="entry name" value="rSAM_horseshoe"/>
</dbReference>
<keyword evidence="3" id="KW-1185">Reference proteome</keyword>
<dbReference type="SFLD" id="SFLDG01082">
    <property type="entry name" value="B12-binding_domain_containing"/>
    <property type="match status" value="1"/>
</dbReference>
<dbReference type="InterPro" id="IPR023862">
    <property type="entry name" value="CHP03960_rSAM"/>
</dbReference>
<dbReference type="CDD" id="cd01335">
    <property type="entry name" value="Radical_SAM"/>
    <property type="match status" value="1"/>
</dbReference>
<dbReference type="GO" id="GO:0003824">
    <property type="term" value="F:catalytic activity"/>
    <property type="evidence" value="ECO:0007669"/>
    <property type="project" value="InterPro"/>
</dbReference>
<dbReference type="Gene3D" id="3.80.30.20">
    <property type="entry name" value="tm_1862 like domain"/>
    <property type="match status" value="1"/>
</dbReference>
<dbReference type="AlphaFoldDB" id="A0A3R8JMN1"/>
<comment type="caution">
    <text evidence="2">The sequence shown here is derived from an EMBL/GenBank/DDBJ whole genome shotgun (WGS) entry which is preliminary data.</text>
</comment>
<gene>
    <name evidence="2" type="ORF">EBB54_09125</name>
</gene>
<reference evidence="2" key="1">
    <citation type="submission" date="2018-10" db="EMBL/GenBank/DDBJ databases">
        <title>Schaedlerella arabinophila gen. nov. sp. nov., isolated from the mouse intestinal tract and comparative analysis with the genome of the closely related altered Schaedler flora strain ASF502.</title>
        <authorList>
            <person name="Miyake S."/>
            <person name="Soh M."/>
            <person name="Seedorf H."/>
        </authorList>
    </citation>
    <scope>NUCLEOTIDE SEQUENCE [LARGE SCALE GENOMIC DNA]</scope>
    <source>
        <strain evidence="2">DSM 106076</strain>
    </source>
</reference>
<dbReference type="InterPro" id="IPR058240">
    <property type="entry name" value="rSAM_sf"/>
</dbReference>
<dbReference type="SMART" id="SM00729">
    <property type="entry name" value="Elp3"/>
    <property type="match status" value="1"/>
</dbReference>
<name>A0A3R8JMN1_9FIRM</name>
<evidence type="ECO:0000313" key="2">
    <source>
        <dbReference type="EMBL" id="RRK31510.1"/>
    </source>
</evidence>
<evidence type="ECO:0000313" key="3">
    <source>
        <dbReference type="Proteomes" id="UP000274920"/>
    </source>
</evidence>
<dbReference type="RefSeq" id="WP_125127167.1">
    <property type="nucleotide sequence ID" value="NZ_RHJS01000002.1"/>
</dbReference>
<dbReference type="NCBIfam" id="TIGR03960">
    <property type="entry name" value="rSAM_fuse_unch"/>
    <property type="match status" value="1"/>
</dbReference>
<evidence type="ECO:0000259" key="1">
    <source>
        <dbReference type="PROSITE" id="PS51918"/>
    </source>
</evidence>
<proteinExistence type="predicted"/>
<dbReference type="InterPro" id="IPR045784">
    <property type="entry name" value="Radical_SAM_N2"/>
</dbReference>
<dbReference type="SFLD" id="SFLDS00029">
    <property type="entry name" value="Radical_SAM"/>
    <property type="match status" value="1"/>
</dbReference>
<dbReference type="SUPFAM" id="SSF102114">
    <property type="entry name" value="Radical SAM enzymes"/>
    <property type="match status" value="1"/>
</dbReference>
<dbReference type="EMBL" id="RHJS01000002">
    <property type="protein sequence ID" value="RRK31510.1"/>
    <property type="molecule type" value="Genomic_DNA"/>
</dbReference>
<accession>A0A3R8JMN1</accession>
<dbReference type="Proteomes" id="UP000274920">
    <property type="component" value="Unassembled WGS sequence"/>
</dbReference>
<dbReference type="PANTHER" id="PTHR42731:SF1">
    <property type="entry name" value="RADICAL SAM DOMAIN PROTEIN"/>
    <property type="match status" value="1"/>
</dbReference>
<organism evidence="2 3">
    <name type="scientific">Schaedlerella arabinosiphila</name>
    <dbReference type="NCBI Taxonomy" id="2044587"/>
    <lineage>
        <taxon>Bacteria</taxon>
        <taxon>Bacillati</taxon>
        <taxon>Bacillota</taxon>
        <taxon>Clostridia</taxon>
        <taxon>Lachnospirales</taxon>
        <taxon>Lachnospiraceae</taxon>
        <taxon>Schaedlerella</taxon>
    </lineage>
</organism>
<dbReference type="Pfam" id="PF19864">
    <property type="entry name" value="Radical_SAM_N2"/>
    <property type="match status" value="1"/>
</dbReference>
<dbReference type="GO" id="GO:0051536">
    <property type="term" value="F:iron-sulfur cluster binding"/>
    <property type="evidence" value="ECO:0007669"/>
    <property type="project" value="InterPro"/>
</dbReference>
<dbReference type="InterPro" id="IPR006638">
    <property type="entry name" value="Elp3/MiaA/NifB-like_rSAM"/>
</dbReference>
<dbReference type="PROSITE" id="PS51918">
    <property type="entry name" value="RADICAL_SAM"/>
    <property type="match status" value="1"/>
</dbReference>
<dbReference type="PANTHER" id="PTHR42731">
    <property type="entry name" value="SLL1084 PROTEIN"/>
    <property type="match status" value="1"/>
</dbReference>
<dbReference type="InterPro" id="IPR007197">
    <property type="entry name" value="rSAM"/>
</dbReference>